<dbReference type="Pfam" id="PF01425">
    <property type="entry name" value="Amidase"/>
    <property type="match status" value="1"/>
</dbReference>
<dbReference type="InterPro" id="IPR036928">
    <property type="entry name" value="AS_sf"/>
</dbReference>
<dbReference type="PROSITE" id="PS00571">
    <property type="entry name" value="AMIDASES"/>
    <property type="match status" value="1"/>
</dbReference>
<evidence type="ECO:0000259" key="4">
    <source>
        <dbReference type="Pfam" id="PF01425"/>
    </source>
</evidence>
<proteinExistence type="inferred from homology"/>
<evidence type="ECO:0000313" key="6">
    <source>
        <dbReference type="Proteomes" id="UP000242188"/>
    </source>
</evidence>
<comment type="caution">
    <text evidence="5">The sequence shown here is derived from an EMBL/GenBank/DDBJ whole genome shotgun (WGS) entry which is preliminary data.</text>
</comment>
<keyword evidence="6" id="KW-1185">Reference proteome</keyword>
<keyword evidence="3" id="KW-0472">Membrane</keyword>
<reference evidence="5 6" key="1">
    <citation type="journal article" date="2017" name="Nat. Ecol. Evol.">
        <title>Scallop genome provides insights into evolution of bilaterian karyotype and development.</title>
        <authorList>
            <person name="Wang S."/>
            <person name="Zhang J."/>
            <person name="Jiao W."/>
            <person name="Li J."/>
            <person name="Xun X."/>
            <person name="Sun Y."/>
            <person name="Guo X."/>
            <person name="Huan P."/>
            <person name="Dong B."/>
            <person name="Zhang L."/>
            <person name="Hu X."/>
            <person name="Sun X."/>
            <person name="Wang J."/>
            <person name="Zhao C."/>
            <person name="Wang Y."/>
            <person name="Wang D."/>
            <person name="Huang X."/>
            <person name="Wang R."/>
            <person name="Lv J."/>
            <person name="Li Y."/>
            <person name="Zhang Z."/>
            <person name="Liu B."/>
            <person name="Lu W."/>
            <person name="Hui Y."/>
            <person name="Liang J."/>
            <person name="Zhou Z."/>
            <person name="Hou R."/>
            <person name="Li X."/>
            <person name="Liu Y."/>
            <person name="Li H."/>
            <person name="Ning X."/>
            <person name="Lin Y."/>
            <person name="Zhao L."/>
            <person name="Xing Q."/>
            <person name="Dou J."/>
            <person name="Li Y."/>
            <person name="Mao J."/>
            <person name="Guo H."/>
            <person name="Dou H."/>
            <person name="Li T."/>
            <person name="Mu C."/>
            <person name="Jiang W."/>
            <person name="Fu Q."/>
            <person name="Fu X."/>
            <person name="Miao Y."/>
            <person name="Liu J."/>
            <person name="Yu Q."/>
            <person name="Li R."/>
            <person name="Liao H."/>
            <person name="Li X."/>
            <person name="Kong Y."/>
            <person name="Jiang Z."/>
            <person name="Chourrout D."/>
            <person name="Li R."/>
            <person name="Bao Z."/>
        </authorList>
    </citation>
    <scope>NUCLEOTIDE SEQUENCE [LARGE SCALE GENOMIC DNA]</scope>
    <source>
        <strain evidence="5 6">PY_sf001</strain>
    </source>
</reference>
<protein>
    <submittedName>
        <fullName evidence="5">Fatty-acid amide hydrolase 2</fullName>
    </submittedName>
</protein>
<comment type="similarity">
    <text evidence="1">Belongs to the amidase family.</text>
</comment>
<dbReference type="GO" id="GO:0012505">
    <property type="term" value="C:endomembrane system"/>
    <property type="evidence" value="ECO:0007669"/>
    <property type="project" value="TreeGrafter"/>
</dbReference>
<dbReference type="PANTHER" id="PTHR43372:SF4">
    <property type="entry name" value="FATTY-ACID AMIDE HYDROLASE 2"/>
    <property type="match status" value="1"/>
</dbReference>
<sequence length="523" mass="57151">MSLARTVDTVVRALLTVIGLVMKPILAVVFSVIYDWRSAKVPPVQEDLCLKSATELAKLIRTRKVKAVDVMEAFINRVGIVNPMVNAVTATRYEAAILEAEEVDTKLDSGHLDSQYSQENAPFLGVPTSVKEAFALKGLRHASGLVKRKNKIATFDAEVVARLKKAGAIPYILTNVSELCMWYESANYLNGRTCNAYDTSRIVGGSSGGEACIISTAGAVMGVGSDIGGSIRMPAFFNGVFGHKASRGLVPNEGQYPIATGGERALLSTGPLCRYAEDILPLLKVFAGPESSHKAKLDDQVDLSKLKIYSMLDDGGSLFVSPVDKQLKEAQCKVEKYLEEKLKLKVERVNIHRMRYGLEVWTAKMNSGGGKKFAEFMSDDNGRVNCVVELLKWLVGCSQHTLPAISLGIVESFSMPETDKKFLKVFDKLELDITKLLANDGILLYPSHPKLAPYHNEPILYPFNFAYTGVFNTLGLPVTQCPLGLSKDGHPLGLQVVTGMNNDRFTIALAREIEKGFGGWVKP</sequence>
<feature type="active site" description="Acyl-ester intermediate" evidence="2">
    <location>
        <position position="230"/>
    </location>
</feature>
<dbReference type="STRING" id="6573.A0A210R2J0"/>
<feature type="active site" description="Charge relay system" evidence="2">
    <location>
        <position position="206"/>
    </location>
</feature>
<dbReference type="Gene3D" id="3.90.1300.10">
    <property type="entry name" value="Amidase signature (AS) domain"/>
    <property type="match status" value="1"/>
</dbReference>
<gene>
    <name evidence="5" type="ORF">KP79_PYT07048</name>
</gene>
<dbReference type="SUPFAM" id="SSF75304">
    <property type="entry name" value="Amidase signature (AS) enzymes"/>
    <property type="match status" value="1"/>
</dbReference>
<organism evidence="5 6">
    <name type="scientific">Mizuhopecten yessoensis</name>
    <name type="common">Japanese scallop</name>
    <name type="synonym">Patinopecten yessoensis</name>
    <dbReference type="NCBI Taxonomy" id="6573"/>
    <lineage>
        <taxon>Eukaryota</taxon>
        <taxon>Metazoa</taxon>
        <taxon>Spiralia</taxon>
        <taxon>Lophotrochozoa</taxon>
        <taxon>Mollusca</taxon>
        <taxon>Bivalvia</taxon>
        <taxon>Autobranchia</taxon>
        <taxon>Pteriomorphia</taxon>
        <taxon>Pectinida</taxon>
        <taxon>Pectinoidea</taxon>
        <taxon>Pectinidae</taxon>
        <taxon>Mizuhopecten</taxon>
    </lineage>
</organism>
<keyword evidence="3" id="KW-1133">Transmembrane helix</keyword>
<evidence type="ECO:0000313" key="5">
    <source>
        <dbReference type="EMBL" id="OWF55125.1"/>
    </source>
</evidence>
<dbReference type="InterPro" id="IPR023631">
    <property type="entry name" value="Amidase_dom"/>
</dbReference>
<dbReference type="PANTHER" id="PTHR43372">
    <property type="entry name" value="FATTY-ACID AMIDE HYDROLASE"/>
    <property type="match status" value="1"/>
</dbReference>
<name>A0A210R2J0_MIZYE</name>
<dbReference type="AlphaFoldDB" id="A0A210R2J0"/>
<keyword evidence="3" id="KW-0812">Transmembrane</keyword>
<dbReference type="EMBL" id="NEDP02000757">
    <property type="protein sequence ID" value="OWF55125.1"/>
    <property type="molecule type" value="Genomic_DNA"/>
</dbReference>
<feature type="transmembrane region" description="Helical" evidence="3">
    <location>
        <begin position="12"/>
        <end position="34"/>
    </location>
</feature>
<accession>A0A210R2J0</accession>
<feature type="domain" description="Amidase" evidence="4">
    <location>
        <begin position="69"/>
        <end position="503"/>
    </location>
</feature>
<dbReference type="InterPro" id="IPR020556">
    <property type="entry name" value="Amidase_CS"/>
</dbReference>
<dbReference type="Proteomes" id="UP000242188">
    <property type="component" value="Unassembled WGS sequence"/>
</dbReference>
<evidence type="ECO:0000256" key="2">
    <source>
        <dbReference type="PIRSR" id="PIRSR001221-1"/>
    </source>
</evidence>
<dbReference type="PIRSF" id="PIRSF001221">
    <property type="entry name" value="Amidase_fungi"/>
    <property type="match status" value="1"/>
</dbReference>
<evidence type="ECO:0000256" key="1">
    <source>
        <dbReference type="ARBA" id="ARBA00009199"/>
    </source>
</evidence>
<dbReference type="InterPro" id="IPR052739">
    <property type="entry name" value="FAAH2"/>
</dbReference>
<keyword evidence="5" id="KW-0378">Hydrolase</keyword>
<feature type="active site" description="Charge relay system" evidence="2">
    <location>
        <position position="131"/>
    </location>
</feature>
<dbReference type="OrthoDB" id="6428749at2759"/>
<dbReference type="GO" id="GO:0016787">
    <property type="term" value="F:hydrolase activity"/>
    <property type="evidence" value="ECO:0007669"/>
    <property type="project" value="UniProtKB-KW"/>
</dbReference>
<evidence type="ECO:0000256" key="3">
    <source>
        <dbReference type="SAM" id="Phobius"/>
    </source>
</evidence>